<feature type="domain" description="Helicase C-terminal" evidence="6">
    <location>
        <begin position="238"/>
        <end position="403"/>
    </location>
</feature>
<evidence type="ECO:0000313" key="8">
    <source>
        <dbReference type="Proteomes" id="UP000189733"/>
    </source>
</evidence>
<dbReference type="EMBL" id="FUYA01000002">
    <property type="protein sequence ID" value="SKA66901.1"/>
    <property type="molecule type" value="Genomic_DNA"/>
</dbReference>
<dbReference type="InterPro" id="IPR049614">
    <property type="entry name" value="HrpB_DEXH"/>
</dbReference>
<accession>A0A1T4VQY7</accession>
<dbReference type="SMART" id="SM00847">
    <property type="entry name" value="HA2"/>
    <property type="match status" value="1"/>
</dbReference>
<dbReference type="PANTHER" id="PTHR43519">
    <property type="entry name" value="ATP-DEPENDENT RNA HELICASE HRPB"/>
    <property type="match status" value="1"/>
</dbReference>
<dbReference type="SUPFAM" id="SSF52540">
    <property type="entry name" value="P-loop containing nucleoside triphosphate hydrolases"/>
    <property type="match status" value="1"/>
</dbReference>
<dbReference type="InterPro" id="IPR048333">
    <property type="entry name" value="HA2_WH"/>
</dbReference>
<evidence type="ECO:0000256" key="3">
    <source>
        <dbReference type="ARBA" id="ARBA00022806"/>
    </source>
</evidence>
<evidence type="ECO:0000256" key="4">
    <source>
        <dbReference type="ARBA" id="ARBA00022840"/>
    </source>
</evidence>
<evidence type="ECO:0000256" key="1">
    <source>
        <dbReference type="ARBA" id="ARBA00022741"/>
    </source>
</evidence>
<dbReference type="Proteomes" id="UP000189733">
    <property type="component" value="Unassembled WGS sequence"/>
</dbReference>
<dbReference type="InterPro" id="IPR001650">
    <property type="entry name" value="Helicase_C-like"/>
</dbReference>
<dbReference type="Pfam" id="PF08482">
    <property type="entry name" value="HrpB_C"/>
    <property type="match status" value="1"/>
</dbReference>
<dbReference type="PROSITE" id="PS51192">
    <property type="entry name" value="HELICASE_ATP_BIND_1"/>
    <property type="match status" value="1"/>
</dbReference>
<evidence type="ECO:0000259" key="5">
    <source>
        <dbReference type="PROSITE" id="PS51192"/>
    </source>
</evidence>
<keyword evidence="2" id="KW-0378">Hydrolase</keyword>
<protein>
    <submittedName>
        <fullName evidence="7">ATP-dependent helicase HrpB</fullName>
    </submittedName>
</protein>
<gene>
    <name evidence="7" type="ORF">SAMN02745702_00709</name>
</gene>
<dbReference type="PANTHER" id="PTHR43519:SF1">
    <property type="entry name" value="ATP-DEPENDENT RNA HELICASE HRPB"/>
    <property type="match status" value="1"/>
</dbReference>
<dbReference type="CDD" id="cd17990">
    <property type="entry name" value="DEXHc_HrpB"/>
    <property type="match status" value="1"/>
</dbReference>
<dbReference type="GO" id="GO:0016787">
    <property type="term" value="F:hydrolase activity"/>
    <property type="evidence" value="ECO:0007669"/>
    <property type="project" value="UniProtKB-KW"/>
</dbReference>
<dbReference type="FunFam" id="3.40.50.300:FF:002125">
    <property type="entry name" value="ATP-dependent helicase HrpB"/>
    <property type="match status" value="1"/>
</dbReference>
<dbReference type="Gene3D" id="3.40.50.300">
    <property type="entry name" value="P-loop containing nucleotide triphosphate hydrolases"/>
    <property type="match status" value="2"/>
</dbReference>
<dbReference type="RefSeq" id="WP_234985062.1">
    <property type="nucleotide sequence ID" value="NZ_FUYA01000002.1"/>
</dbReference>
<dbReference type="GO" id="GO:0005524">
    <property type="term" value="F:ATP binding"/>
    <property type="evidence" value="ECO:0007669"/>
    <property type="project" value="UniProtKB-KW"/>
</dbReference>
<dbReference type="NCBIfam" id="TIGR01970">
    <property type="entry name" value="DEAH_box_HrpB"/>
    <property type="match status" value="1"/>
</dbReference>
<dbReference type="InterPro" id="IPR011545">
    <property type="entry name" value="DEAD/DEAH_box_helicase_dom"/>
</dbReference>
<reference evidence="7 8" key="1">
    <citation type="submission" date="2017-02" db="EMBL/GenBank/DDBJ databases">
        <authorList>
            <person name="Peterson S.W."/>
        </authorList>
    </citation>
    <scope>NUCLEOTIDE SEQUENCE [LARGE SCALE GENOMIC DNA]</scope>
    <source>
        <strain evidence="7 8">DSM 18034</strain>
    </source>
</reference>
<organism evidence="7 8">
    <name type="scientific">Desulfobaculum bizertense DSM 18034</name>
    <dbReference type="NCBI Taxonomy" id="1121442"/>
    <lineage>
        <taxon>Bacteria</taxon>
        <taxon>Pseudomonadati</taxon>
        <taxon>Thermodesulfobacteriota</taxon>
        <taxon>Desulfovibrionia</taxon>
        <taxon>Desulfovibrionales</taxon>
        <taxon>Desulfovibrionaceae</taxon>
        <taxon>Desulfobaculum</taxon>
    </lineage>
</organism>
<dbReference type="Pfam" id="PF04408">
    <property type="entry name" value="WHD_HA2"/>
    <property type="match status" value="1"/>
</dbReference>
<dbReference type="InterPro" id="IPR056329">
    <property type="entry name" value="CON_HrpB"/>
</dbReference>
<dbReference type="InterPro" id="IPR014001">
    <property type="entry name" value="Helicase_ATP-bd"/>
</dbReference>
<dbReference type="PIRSF" id="PIRSF005496">
    <property type="entry name" value="ATP_hel_hrpB"/>
    <property type="match status" value="1"/>
</dbReference>
<keyword evidence="4" id="KW-0067">ATP-binding</keyword>
<dbReference type="SMART" id="SM00487">
    <property type="entry name" value="DEXDc"/>
    <property type="match status" value="1"/>
</dbReference>
<dbReference type="CDD" id="cd18791">
    <property type="entry name" value="SF2_C_RHA"/>
    <property type="match status" value="1"/>
</dbReference>
<keyword evidence="1" id="KW-0547">Nucleotide-binding</keyword>
<dbReference type="GO" id="GO:0003676">
    <property type="term" value="F:nucleic acid binding"/>
    <property type="evidence" value="ECO:0007669"/>
    <property type="project" value="InterPro"/>
</dbReference>
<dbReference type="InterPro" id="IPR027417">
    <property type="entry name" value="P-loop_NTPase"/>
</dbReference>
<dbReference type="Gene3D" id="1.20.120.1080">
    <property type="match status" value="1"/>
</dbReference>
<dbReference type="Pfam" id="PF24473">
    <property type="entry name" value="CON_HrpB"/>
    <property type="match status" value="1"/>
</dbReference>
<dbReference type="InterPro" id="IPR013689">
    <property type="entry name" value="RNA_helicase_ATP-dep_HrpB_C"/>
</dbReference>
<sequence>MVEKAPGLLQKYKYGTAFPIMTHNDSPTPKAAISTQLPIDDVLPELLRTLGTHSCAVLSAPPGAGKTTRVPLALLNEEWTRGKRILMLEPRRIAARTAARFMAKECGEPVGKTVGYRVHLENKTSRETRIEVVTEGILTRMLQSDPELSGVACVIFDEFHERSIHADLGLALTLETQEVFRDDLKILVMSATLDSAPLQVLLDNCPVLSSQGRSYPVSTQFTPPVRQDARIEDTVSLAVRHALSQEQGSMLVFLPGAREIRQTAERLADLEGPALHIHQLFGALSHKEQDAAIAPAPAGVRKIVLSSAIAESSLTIEGISIVIDSGLARVPRFHPGSGMTRLVTERVSRASADQRRGRAGRLGPGVCYRLWSEHEDRQLKDFASPEIREADLAPLALELANWGTESPEELRWLDVPPQSNFSQAQSLLQQLGALDAHGHITPHGTSLAALPLHPRLAHMLLRGKAEKEASTASLLAACISERDMSRNPDLRHRLAQFQRGAASGRIQESARRLAALAGIKKLSAPHPDAAGILLAYAYPDRIAQRVGPGQFRLSQGRAAWLPEDEALAHEDFLVVADLDGNGVRARIWRAAPVFREELEQAFSEAITEKSCVGWDSKTESVIARQQSTLGKLVLRDAALKNVSDEDRSQAVLAGIRQIGLHALPWDKDSTNWRERVSFLHALDAPAPSEWPDLSDEALLASLEDWLLPFLTGISRRSQFKKIPLMDALSAMLGWDGNRRLNALAPQRLQLPDGTHARIDYAQESGPALLVKLQKMFGVTETPRIAGGRYALTIHLLSPAQRPLQITRDLKNFWENGYKAVRAEMRGRYPKHKWPEDPTNG</sequence>
<dbReference type="InterPro" id="IPR007502">
    <property type="entry name" value="Helicase-assoc_dom"/>
</dbReference>
<evidence type="ECO:0000256" key="2">
    <source>
        <dbReference type="ARBA" id="ARBA00022801"/>
    </source>
</evidence>
<proteinExistence type="predicted"/>
<name>A0A1T4VQY7_9BACT</name>
<dbReference type="Pfam" id="PF00270">
    <property type="entry name" value="DEAD"/>
    <property type="match status" value="1"/>
</dbReference>
<dbReference type="Pfam" id="PF00271">
    <property type="entry name" value="Helicase_C"/>
    <property type="match status" value="1"/>
</dbReference>
<dbReference type="AlphaFoldDB" id="A0A1T4VQY7"/>
<dbReference type="PROSITE" id="PS51194">
    <property type="entry name" value="HELICASE_CTER"/>
    <property type="match status" value="1"/>
</dbReference>
<feature type="domain" description="Helicase ATP-binding" evidence="5">
    <location>
        <begin position="47"/>
        <end position="211"/>
    </location>
</feature>
<dbReference type="GO" id="GO:0004386">
    <property type="term" value="F:helicase activity"/>
    <property type="evidence" value="ECO:0007669"/>
    <property type="project" value="UniProtKB-KW"/>
</dbReference>
<evidence type="ECO:0000313" key="7">
    <source>
        <dbReference type="EMBL" id="SKA66901.1"/>
    </source>
</evidence>
<evidence type="ECO:0000259" key="6">
    <source>
        <dbReference type="PROSITE" id="PS51194"/>
    </source>
</evidence>
<keyword evidence="3 7" id="KW-0347">Helicase</keyword>
<keyword evidence="8" id="KW-1185">Reference proteome</keyword>
<dbReference type="InterPro" id="IPR010225">
    <property type="entry name" value="HrpB"/>
</dbReference>
<dbReference type="SMART" id="SM00490">
    <property type="entry name" value="HELICc"/>
    <property type="match status" value="1"/>
</dbReference>
<dbReference type="STRING" id="1121442.SAMN02745702_00709"/>